<feature type="region of interest" description="Disordered" evidence="4">
    <location>
        <begin position="76"/>
        <end position="160"/>
    </location>
</feature>
<keyword evidence="7" id="KW-1185">Reference proteome</keyword>
<evidence type="ECO:0000256" key="3">
    <source>
        <dbReference type="ARBA" id="ARBA00023242"/>
    </source>
</evidence>
<dbReference type="GO" id="GO:0005634">
    <property type="term" value="C:nucleus"/>
    <property type="evidence" value="ECO:0007669"/>
    <property type="project" value="UniProtKB-SubCell"/>
</dbReference>
<feature type="compositionally biased region" description="Polar residues" evidence="4">
    <location>
        <begin position="142"/>
        <end position="154"/>
    </location>
</feature>
<gene>
    <name evidence="6" type="ORF">K493DRAFT_410237</name>
</gene>
<feature type="domain" description="DNA endonuclease activator Ctp1 C-terminal" evidence="5">
    <location>
        <begin position="201"/>
        <end position="237"/>
    </location>
</feature>
<dbReference type="EMBL" id="MCFE01000422">
    <property type="protein sequence ID" value="ORX89790.1"/>
    <property type="molecule type" value="Genomic_DNA"/>
</dbReference>
<evidence type="ECO:0000256" key="2">
    <source>
        <dbReference type="ARBA" id="ARBA00022763"/>
    </source>
</evidence>
<name>A0A1Y1XVK7_9FUNG</name>
<dbReference type="InterPro" id="IPR013882">
    <property type="entry name" value="Ctp1_C"/>
</dbReference>
<evidence type="ECO:0000313" key="6">
    <source>
        <dbReference type="EMBL" id="ORX89790.1"/>
    </source>
</evidence>
<reference evidence="6 7" key="1">
    <citation type="submission" date="2016-07" db="EMBL/GenBank/DDBJ databases">
        <title>Pervasive Adenine N6-methylation of Active Genes in Fungi.</title>
        <authorList>
            <consortium name="DOE Joint Genome Institute"/>
            <person name="Mondo S.J."/>
            <person name="Dannebaum R.O."/>
            <person name="Kuo R.C."/>
            <person name="Labutti K."/>
            <person name="Haridas S."/>
            <person name="Kuo A."/>
            <person name="Salamov A."/>
            <person name="Ahrendt S.R."/>
            <person name="Lipzen A."/>
            <person name="Sullivan W."/>
            <person name="Andreopoulos W.B."/>
            <person name="Clum A."/>
            <person name="Lindquist E."/>
            <person name="Daum C."/>
            <person name="Ramamoorthy G.K."/>
            <person name="Gryganskyi A."/>
            <person name="Culley D."/>
            <person name="Magnuson J.K."/>
            <person name="James T.Y."/>
            <person name="O'Malley M.A."/>
            <person name="Stajich J.E."/>
            <person name="Spatafora J.W."/>
            <person name="Visel A."/>
            <person name="Grigoriev I.V."/>
        </authorList>
    </citation>
    <scope>NUCLEOTIDE SEQUENCE [LARGE SCALE GENOMIC DNA]</scope>
    <source>
        <strain evidence="6 7">CBS 931.73</strain>
    </source>
</reference>
<proteinExistence type="predicted"/>
<dbReference type="Pfam" id="PF08573">
    <property type="entry name" value="SAE2"/>
    <property type="match status" value="2"/>
</dbReference>
<evidence type="ECO:0000313" key="7">
    <source>
        <dbReference type="Proteomes" id="UP000193498"/>
    </source>
</evidence>
<dbReference type="OrthoDB" id="5801062at2759"/>
<dbReference type="InterPro" id="IPR033316">
    <property type="entry name" value="RBBP8-like"/>
</dbReference>
<evidence type="ECO:0000256" key="1">
    <source>
        <dbReference type="ARBA" id="ARBA00004123"/>
    </source>
</evidence>
<comment type="caution">
    <text evidence="6">The sequence shown here is derived from an EMBL/GenBank/DDBJ whole genome shotgun (WGS) entry which is preliminary data.</text>
</comment>
<feature type="domain" description="DNA endonuclease activator Ctp1 C-terminal" evidence="5">
    <location>
        <begin position="157"/>
        <end position="199"/>
    </location>
</feature>
<evidence type="ECO:0000256" key="4">
    <source>
        <dbReference type="SAM" id="MobiDB-lite"/>
    </source>
</evidence>
<evidence type="ECO:0000259" key="5">
    <source>
        <dbReference type="Pfam" id="PF08573"/>
    </source>
</evidence>
<accession>A0A1Y1XVK7</accession>
<dbReference type="PANTHER" id="PTHR15107:SF0">
    <property type="entry name" value="DNA ENDONUCLEASE ACTIVATOR CTP1 C-TERMINAL DOMAIN-CONTAINING PROTEIN"/>
    <property type="match status" value="1"/>
</dbReference>
<dbReference type="AlphaFoldDB" id="A0A1Y1XVK7"/>
<dbReference type="PANTHER" id="PTHR15107">
    <property type="entry name" value="RETINOBLASTOMA BINDING PROTEIN 8"/>
    <property type="match status" value="1"/>
</dbReference>
<dbReference type="GO" id="GO:0003684">
    <property type="term" value="F:damaged DNA binding"/>
    <property type="evidence" value="ECO:0007669"/>
    <property type="project" value="TreeGrafter"/>
</dbReference>
<comment type="subcellular location">
    <subcellularLocation>
        <location evidence="1">Nucleus</location>
    </subcellularLocation>
</comment>
<sequence>MRGIAATDITTGNCGSLLEPFCISLSYQQDIPTFDEAIKILQSAYSSEISSKNKLIEDLKAEILSKNDCIRELEENDTPLNSDEPDIANFFSTPNSQSKRRKLLSLNNRLTRDGHTGAPERTPSQNEGNLTKDRITRKKLSPNHSDNNLSSSSPALKYSEVVRNKDQRKKMHGNDCSCCKKFYEVTGSLPIPDELGLPSNQTTTMEQRLNRVSRHRYVYKPPDTPTDFWDVDFPSTQAIEKARKSSSRKLK</sequence>
<keyword evidence="2" id="KW-0227">DNA damage</keyword>
<keyword evidence="3" id="KW-0539">Nucleus</keyword>
<dbReference type="STRING" id="1314790.A0A1Y1XVK7"/>
<dbReference type="InParanoid" id="A0A1Y1XVK7"/>
<protein>
    <recommendedName>
        <fullName evidence="5">DNA endonuclease activator Ctp1 C-terminal domain-containing protein</fullName>
    </recommendedName>
</protein>
<organism evidence="6 7">
    <name type="scientific">Basidiobolus meristosporus CBS 931.73</name>
    <dbReference type="NCBI Taxonomy" id="1314790"/>
    <lineage>
        <taxon>Eukaryota</taxon>
        <taxon>Fungi</taxon>
        <taxon>Fungi incertae sedis</taxon>
        <taxon>Zoopagomycota</taxon>
        <taxon>Entomophthoromycotina</taxon>
        <taxon>Basidiobolomycetes</taxon>
        <taxon>Basidiobolales</taxon>
        <taxon>Basidiobolaceae</taxon>
        <taxon>Basidiobolus</taxon>
    </lineage>
</organism>
<dbReference type="GO" id="GO:0010792">
    <property type="term" value="P:DNA double-strand break processing involved in repair via single-strand annealing"/>
    <property type="evidence" value="ECO:0007669"/>
    <property type="project" value="TreeGrafter"/>
</dbReference>
<dbReference type="Proteomes" id="UP000193498">
    <property type="component" value="Unassembled WGS sequence"/>
</dbReference>